<proteinExistence type="predicted"/>
<evidence type="ECO:0000313" key="1">
    <source>
        <dbReference type="EMBL" id="AGS38921.1"/>
    </source>
</evidence>
<organism evidence="1 2">
    <name type="scientific">Cycloclasticus zancles 78-ME</name>
    <dbReference type="NCBI Taxonomy" id="1198232"/>
    <lineage>
        <taxon>Bacteria</taxon>
        <taxon>Pseudomonadati</taxon>
        <taxon>Pseudomonadota</taxon>
        <taxon>Gammaproteobacteria</taxon>
        <taxon>Thiotrichales</taxon>
        <taxon>Piscirickettsiaceae</taxon>
        <taxon>Cycloclasticus</taxon>
    </lineage>
</organism>
<dbReference type="EMBL" id="CP005996">
    <property type="protein sequence ID" value="AGS38921.1"/>
    <property type="molecule type" value="Genomic_DNA"/>
</dbReference>
<reference evidence="2" key="2">
    <citation type="journal article" date="2016" name="Environ. Microbiol. Rep.">
        <title>Analysis of defence systems and a conjugative IncP-1 plasmid in the marine polyaromatic hydrocarbons-degrading bacterium Cycloclasticus sp. 78-ME.</title>
        <authorList>
            <person name="Yakimov M.M."/>
            <person name="Crisafi F."/>
            <person name="Messina E."/>
            <person name="Smedile F."/>
            <person name="Lopatina A."/>
            <person name="Denaro R."/>
            <person name="Pieper D.H."/>
            <person name="Golyshin P.N."/>
            <person name="Giuliano L."/>
        </authorList>
    </citation>
    <scope>NUCLEOTIDE SEQUENCE [LARGE SCALE GENOMIC DNA]</scope>
    <source>
        <strain evidence="2">78-ME</strain>
    </source>
</reference>
<name>S5T531_9GAMM</name>
<evidence type="ECO:0000313" key="2">
    <source>
        <dbReference type="Proteomes" id="UP000015380"/>
    </source>
</evidence>
<protein>
    <submittedName>
        <fullName evidence="1">Uncharacterized protein</fullName>
    </submittedName>
</protein>
<dbReference type="HOGENOM" id="CLU_3006659_0_0_6"/>
<keyword evidence="2" id="KW-1185">Reference proteome</keyword>
<dbReference type="PATRIC" id="fig|1198232.3.peg.588"/>
<accession>S5T531</accession>
<reference evidence="1 2" key="1">
    <citation type="submission" date="2013-05" db="EMBL/GenBank/DDBJ databases">
        <title>Between feast and famine: a lifestyle of most important marine PAH-degrading bacterium Cycloclasticus sp. 7ME.</title>
        <authorList>
            <person name="Yakimov M.M."/>
            <person name="Messina E."/>
            <person name="Genovese M."/>
            <person name="Denaro R."/>
            <person name="Crisafi F."/>
            <person name="Russo D."/>
            <person name="Cappello S."/>
            <person name="Santisi S."/>
            <person name="Smedile F."/>
            <person name="Golyshina O.V."/>
            <person name="Tran H."/>
            <person name="Pieper D.H."/>
            <person name="Golyshin P.N."/>
            <person name="Giuliano L."/>
        </authorList>
    </citation>
    <scope>NUCLEOTIDE SEQUENCE [LARGE SCALE GENOMIC DNA]</scope>
    <source>
        <strain evidence="1 2">78-ME</strain>
    </source>
</reference>
<sequence>MKAWEIEMVAAYESNARWPAVNHVGRCLIAVPVRANLTPFFEWQQFSVGLLQKAIN</sequence>
<gene>
    <name evidence="1" type="ORF">CYCME_0580</name>
</gene>
<dbReference type="AlphaFoldDB" id="S5T531"/>
<dbReference type="RefSeq" id="WP_020932103.1">
    <property type="nucleotide sequence ID" value="NC_021917.1"/>
</dbReference>
<dbReference type="Proteomes" id="UP000015380">
    <property type="component" value="Chromosome"/>
</dbReference>
<dbReference type="KEGG" id="cza:CYCME_0580"/>